<dbReference type="AlphaFoldDB" id="A0A919SBN5"/>
<feature type="region of interest" description="Disordered" evidence="1">
    <location>
        <begin position="1"/>
        <end position="20"/>
    </location>
</feature>
<evidence type="ECO:0000313" key="2">
    <source>
        <dbReference type="EMBL" id="GIM67518.1"/>
    </source>
</evidence>
<comment type="caution">
    <text evidence="2">The sequence shown here is derived from an EMBL/GenBank/DDBJ whole genome shotgun (WGS) entry which is preliminary data.</text>
</comment>
<organism evidence="2 3">
    <name type="scientific">Actinoplanes auranticolor</name>
    <dbReference type="NCBI Taxonomy" id="47988"/>
    <lineage>
        <taxon>Bacteria</taxon>
        <taxon>Bacillati</taxon>
        <taxon>Actinomycetota</taxon>
        <taxon>Actinomycetes</taxon>
        <taxon>Micromonosporales</taxon>
        <taxon>Micromonosporaceae</taxon>
        <taxon>Actinoplanes</taxon>
    </lineage>
</organism>
<dbReference type="Proteomes" id="UP000681340">
    <property type="component" value="Unassembled WGS sequence"/>
</dbReference>
<evidence type="ECO:0000256" key="1">
    <source>
        <dbReference type="SAM" id="MobiDB-lite"/>
    </source>
</evidence>
<feature type="region of interest" description="Disordered" evidence="1">
    <location>
        <begin position="78"/>
        <end position="132"/>
    </location>
</feature>
<name>A0A919SBN5_9ACTN</name>
<accession>A0A919SBN5</accession>
<sequence length="132" mass="14215">MTSGFVDTARPWPDCGRRAPSPGELAWAQVLETRRSLPATMVPGQALPGFVPDIDATIVAAHSEKESAAATWKHTFGYHPLTTGTTAHPRPGTRNQPGPRPGGTACPNPQRQRQTRRDQTPGRPSRLMKDGG</sequence>
<reference evidence="2" key="1">
    <citation type="submission" date="2021-03" db="EMBL/GenBank/DDBJ databases">
        <title>Whole genome shotgun sequence of Actinoplanes auranticolor NBRC 12245.</title>
        <authorList>
            <person name="Komaki H."/>
            <person name="Tamura T."/>
        </authorList>
    </citation>
    <scope>NUCLEOTIDE SEQUENCE</scope>
    <source>
        <strain evidence="2">NBRC 12245</strain>
    </source>
</reference>
<proteinExistence type="predicted"/>
<keyword evidence="3" id="KW-1185">Reference proteome</keyword>
<dbReference type="EMBL" id="BOQL01000022">
    <property type="protein sequence ID" value="GIM67518.1"/>
    <property type="molecule type" value="Genomic_DNA"/>
</dbReference>
<evidence type="ECO:0000313" key="3">
    <source>
        <dbReference type="Proteomes" id="UP000681340"/>
    </source>
</evidence>
<protein>
    <submittedName>
        <fullName evidence="2">Uncharacterized protein</fullName>
    </submittedName>
</protein>
<gene>
    <name evidence="2" type="ORF">Aau02nite_27620</name>
</gene>